<evidence type="ECO:0000313" key="2">
    <source>
        <dbReference type="EMBL" id="MDT0606634.1"/>
    </source>
</evidence>
<dbReference type="RefSeq" id="WP_311350183.1">
    <property type="nucleotide sequence ID" value="NZ_JAVRHR010000001.1"/>
</dbReference>
<evidence type="ECO:0000313" key="3">
    <source>
        <dbReference type="Proteomes" id="UP001255246"/>
    </source>
</evidence>
<reference evidence="2 3" key="1">
    <citation type="submission" date="2023-09" db="EMBL/GenBank/DDBJ databases">
        <authorList>
            <person name="Rey-Velasco X."/>
        </authorList>
    </citation>
    <scope>NUCLEOTIDE SEQUENCE [LARGE SCALE GENOMIC DNA]</scope>
    <source>
        <strain evidence="2 3">F388</strain>
    </source>
</reference>
<gene>
    <name evidence="2" type="ORF">RM706_06315</name>
</gene>
<protein>
    <submittedName>
        <fullName evidence="2">Uncharacterized protein</fullName>
    </submittedName>
</protein>
<organism evidence="2 3">
    <name type="scientific">Croceitalea rosinachiae</name>
    <dbReference type="NCBI Taxonomy" id="3075596"/>
    <lineage>
        <taxon>Bacteria</taxon>
        <taxon>Pseudomonadati</taxon>
        <taxon>Bacteroidota</taxon>
        <taxon>Flavobacteriia</taxon>
        <taxon>Flavobacteriales</taxon>
        <taxon>Flavobacteriaceae</taxon>
        <taxon>Croceitalea</taxon>
    </lineage>
</organism>
<proteinExistence type="predicted"/>
<keyword evidence="1" id="KW-0732">Signal</keyword>
<keyword evidence="3" id="KW-1185">Reference proteome</keyword>
<dbReference type="Proteomes" id="UP001255246">
    <property type="component" value="Unassembled WGS sequence"/>
</dbReference>
<name>A0ABU3A8Y2_9FLAO</name>
<feature type="chain" id="PRO_5045764073" evidence="1">
    <location>
        <begin position="23"/>
        <end position="106"/>
    </location>
</feature>
<dbReference type="EMBL" id="JAVRHR010000001">
    <property type="protein sequence ID" value="MDT0606634.1"/>
    <property type="molecule type" value="Genomic_DNA"/>
</dbReference>
<comment type="caution">
    <text evidence="2">The sequence shown here is derived from an EMBL/GenBank/DDBJ whole genome shotgun (WGS) entry which is preliminary data.</text>
</comment>
<evidence type="ECO:0000256" key="1">
    <source>
        <dbReference type="SAM" id="SignalP"/>
    </source>
</evidence>
<sequence length="106" mass="12231">MKNNRKFYALIIGLAFTTITNAGTGLNDNEELNEVELLNTIEFIEDEEESDLGFDVTQYLPYGFDPYKGMVFDISEIRYVEICEPIHLGFDSNEYLPENFNPYIGQ</sequence>
<feature type="signal peptide" evidence="1">
    <location>
        <begin position="1"/>
        <end position="22"/>
    </location>
</feature>
<accession>A0ABU3A8Y2</accession>